<dbReference type="InterPro" id="IPR017451">
    <property type="entry name" value="F-box-assoc_interact_dom"/>
</dbReference>
<dbReference type="InterPro" id="IPR001810">
    <property type="entry name" value="F-box_dom"/>
</dbReference>
<dbReference type="RefSeq" id="XP_056858451.1">
    <property type="nucleotide sequence ID" value="XM_057002471.1"/>
</dbReference>
<evidence type="ECO:0000259" key="1">
    <source>
        <dbReference type="PROSITE" id="PS50181"/>
    </source>
</evidence>
<dbReference type="PANTHER" id="PTHR47993:SF171">
    <property type="entry name" value="F-BOX ASSOCIATED DOMAIN-CONTAINING PROTEIN"/>
    <property type="match status" value="1"/>
</dbReference>
<evidence type="ECO:0000313" key="2">
    <source>
        <dbReference type="Proteomes" id="UP000504610"/>
    </source>
</evidence>
<dbReference type="GeneID" id="130507834"/>
<dbReference type="Gene3D" id="1.20.1280.50">
    <property type="match status" value="1"/>
</dbReference>
<dbReference type="InterPro" id="IPR036047">
    <property type="entry name" value="F-box-like_dom_sf"/>
</dbReference>
<feature type="non-terminal residue" evidence="3">
    <location>
        <position position="224"/>
    </location>
</feature>
<evidence type="ECO:0000313" key="3">
    <source>
        <dbReference type="RefSeq" id="XP_056858451.1"/>
    </source>
</evidence>
<dbReference type="InterPro" id="IPR006527">
    <property type="entry name" value="F-box-assoc_dom_typ1"/>
</dbReference>
<organism evidence="2 3">
    <name type="scientific">Raphanus sativus</name>
    <name type="common">Radish</name>
    <name type="synonym">Raphanus raphanistrum var. sativus</name>
    <dbReference type="NCBI Taxonomy" id="3726"/>
    <lineage>
        <taxon>Eukaryota</taxon>
        <taxon>Viridiplantae</taxon>
        <taxon>Streptophyta</taxon>
        <taxon>Embryophyta</taxon>
        <taxon>Tracheophyta</taxon>
        <taxon>Spermatophyta</taxon>
        <taxon>Magnoliopsida</taxon>
        <taxon>eudicotyledons</taxon>
        <taxon>Gunneridae</taxon>
        <taxon>Pentapetalae</taxon>
        <taxon>rosids</taxon>
        <taxon>malvids</taxon>
        <taxon>Brassicales</taxon>
        <taxon>Brassicaceae</taxon>
        <taxon>Brassiceae</taxon>
        <taxon>Raphanus</taxon>
    </lineage>
</organism>
<dbReference type="NCBIfam" id="TIGR01640">
    <property type="entry name" value="F_box_assoc_1"/>
    <property type="match status" value="1"/>
</dbReference>
<name>A0A9W3D3N8_RAPSA</name>
<accession>A0A9W3D3N8</accession>
<dbReference type="AlphaFoldDB" id="A0A9W3D3N8"/>
<feature type="domain" description="F-box" evidence="1">
    <location>
        <begin position="1"/>
        <end position="44"/>
    </location>
</feature>
<dbReference type="SUPFAM" id="SSF81383">
    <property type="entry name" value="F-box domain"/>
    <property type="match status" value="1"/>
</dbReference>
<reference evidence="3" key="1">
    <citation type="submission" date="2025-08" db="UniProtKB">
        <authorList>
            <consortium name="RefSeq"/>
        </authorList>
    </citation>
    <scope>IDENTIFICATION</scope>
    <source>
        <tissue evidence="3">Leaf</tissue>
    </source>
</reference>
<dbReference type="KEGG" id="rsz:130507834"/>
<dbReference type="Pfam" id="PF07734">
    <property type="entry name" value="FBA_1"/>
    <property type="match status" value="1"/>
</dbReference>
<dbReference type="OrthoDB" id="9974792at2759"/>
<dbReference type="Proteomes" id="UP000504610">
    <property type="component" value="Unplaced"/>
</dbReference>
<dbReference type="PANTHER" id="PTHR47993">
    <property type="entry name" value="OS09G0372900 PROTEIN-RELATED"/>
    <property type="match status" value="1"/>
</dbReference>
<keyword evidence="2" id="KW-1185">Reference proteome</keyword>
<dbReference type="CDD" id="cd22157">
    <property type="entry name" value="F-box_AtFBW1-like"/>
    <property type="match status" value="1"/>
</dbReference>
<gene>
    <name evidence="3" type="primary">LOC130507834</name>
</gene>
<sequence>MVELPWELEEKILSLTTAKSLTRFRSVCKRWNTLFKDELFVNDHLSRSRPQFILLVESKICIVDVNLDGQSIEVHDLPQFDPGYGVLCDTKVECCDGLLMFSTTRGTGICNPWLRLIRWNESILDKPSGIGYDNSTPDKQYKIFSSCSSYTTTLHANIIEIGSDASKSKTYEFAMEFYSRSSVSLNGTLYWIAYSRVCYEHCIQTFEFSTERFEFYCNLPTKRS</sequence>
<dbReference type="PROSITE" id="PS50181">
    <property type="entry name" value="FBOX"/>
    <property type="match status" value="1"/>
</dbReference>
<dbReference type="InterPro" id="IPR050233">
    <property type="entry name" value="A_thaliana_F-box"/>
</dbReference>
<dbReference type="Pfam" id="PF00646">
    <property type="entry name" value="F-box"/>
    <property type="match status" value="1"/>
</dbReference>
<dbReference type="SMART" id="SM00256">
    <property type="entry name" value="FBOX"/>
    <property type="match status" value="1"/>
</dbReference>
<proteinExistence type="predicted"/>
<protein>
    <submittedName>
        <fullName evidence="3">Jacalin-related lectin 38-like</fullName>
    </submittedName>
</protein>